<accession>A0ABT1JQ57</accession>
<gene>
    <name evidence="2" type="ORF">G443_004923</name>
</gene>
<dbReference type="InterPro" id="IPR051783">
    <property type="entry name" value="NAD(P)-dependent_oxidoreduct"/>
</dbReference>
<keyword evidence="3" id="KW-1185">Reference proteome</keyword>
<dbReference type="Gene3D" id="3.40.50.720">
    <property type="entry name" value="NAD(P)-binding Rossmann-like Domain"/>
    <property type="match status" value="1"/>
</dbReference>
<organism evidence="2 3">
    <name type="scientific">Actinoalloteichus caeruleus DSM 43889</name>
    <dbReference type="NCBI Taxonomy" id="1120930"/>
    <lineage>
        <taxon>Bacteria</taxon>
        <taxon>Bacillati</taxon>
        <taxon>Actinomycetota</taxon>
        <taxon>Actinomycetes</taxon>
        <taxon>Pseudonocardiales</taxon>
        <taxon>Pseudonocardiaceae</taxon>
        <taxon>Actinoalloteichus</taxon>
        <taxon>Actinoalloteichus cyanogriseus</taxon>
    </lineage>
</organism>
<dbReference type="InterPro" id="IPR036291">
    <property type="entry name" value="NAD(P)-bd_dom_sf"/>
</dbReference>
<proteinExistence type="predicted"/>
<dbReference type="RefSeq" id="WP_016696948.1">
    <property type="nucleotide sequence ID" value="NZ_AUBJ02000001.1"/>
</dbReference>
<feature type="domain" description="NAD-dependent epimerase/dehydratase" evidence="1">
    <location>
        <begin position="6"/>
        <end position="230"/>
    </location>
</feature>
<evidence type="ECO:0000259" key="1">
    <source>
        <dbReference type="Pfam" id="PF01370"/>
    </source>
</evidence>
<dbReference type="PANTHER" id="PTHR48079:SF6">
    <property type="entry name" value="NAD(P)-BINDING DOMAIN-CONTAINING PROTEIN-RELATED"/>
    <property type="match status" value="1"/>
</dbReference>
<comment type="caution">
    <text evidence="2">The sequence shown here is derived from an EMBL/GenBank/DDBJ whole genome shotgun (WGS) entry which is preliminary data.</text>
</comment>
<dbReference type="Proteomes" id="UP000791080">
    <property type="component" value="Unassembled WGS sequence"/>
</dbReference>
<evidence type="ECO:0000313" key="2">
    <source>
        <dbReference type="EMBL" id="MCP2334653.1"/>
    </source>
</evidence>
<dbReference type="SUPFAM" id="SSF51735">
    <property type="entry name" value="NAD(P)-binding Rossmann-fold domains"/>
    <property type="match status" value="1"/>
</dbReference>
<dbReference type="Pfam" id="PF01370">
    <property type="entry name" value="Epimerase"/>
    <property type="match status" value="1"/>
</dbReference>
<dbReference type="PANTHER" id="PTHR48079">
    <property type="entry name" value="PROTEIN YEEZ"/>
    <property type="match status" value="1"/>
</dbReference>
<protein>
    <submittedName>
        <fullName evidence="2">Nucleoside-diphosphate-sugar epimerase</fullName>
    </submittedName>
</protein>
<evidence type="ECO:0000313" key="3">
    <source>
        <dbReference type="Proteomes" id="UP000791080"/>
    </source>
</evidence>
<sequence length="347" mass="36686">MAKRAVVLGSSGQIGRAVVLGLVRTGWEVRTVDRGRRPVPSTWAELGVRRTLLDRDEPGALRAALAAQGGADVLVDTIAYDEAHGRELCALADLVGSAVVVSSAAVYVDEAGRSLSGGLTDFPRFPVPLREDHRTVAPGDSGYAARKAALERVVLRCDALPVTVLRPGAVHGPGSTAPRELWPLLRAVDRRPVVALAHRGAGVFHTASARNLAELVRLAAARPGSRVLNAGDPHPPSVLDIVRWVCQAAGHAPELLLLDGPPLGGGVGATPWSVPHDVVLDLGAAERELSYRPVTTYEDTVRPAVRWLTEALEGRGWREAFPEIVRLYGDGFADYAAEDAVLGGVGT</sequence>
<name>A0ABT1JQ57_ACTCY</name>
<dbReference type="InterPro" id="IPR001509">
    <property type="entry name" value="Epimerase_deHydtase"/>
</dbReference>
<reference evidence="2 3" key="1">
    <citation type="submission" date="2022-06" db="EMBL/GenBank/DDBJ databases">
        <title>Genomic Encyclopedia of Type Strains, Phase I: the one thousand microbial genomes (KMG-I) project.</title>
        <authorList>
            <person name="Kyrpides N."/>
        </authorList>
    </citation>
    <scope>NUCLEOTIDE SEQUENCE [LARGE SCALE GENOMIC DNA]</scope>
    <source>
        <strain evidence="2 3">DSM 43889</strain>
    </source>
</reference>
<dbReference type="EMBL" id="AUBJ02000001">
    <property type="protein sequence ID" value="MCP2334653.1"/>
    <property type="molecule type" value="Genomic_DNA"/>
</dbReference>